<dbReference type="AlphaFoldDB" id="V5TU28"/>
<reference evidence="1 2" key="1">
    <citation type="journal article" date="2014" name="Genome Announc.">
        <title>Complete Genome Sequence of Cronobacter sakazakii Strain CMCC 45402.</title>
        <authorList>
            <person name="Zhao Z."/>
            <person name="Wang L."/>
            <person name="Wang B."/>
            <person name="Liang H."/>
            <person name="Ye Q."/>
            <person name="Zeng M."/>
        </authorList>
    </citation>
    <scope>NUCLEOTIDE SEQUENCE [LARGE SCALE GENOMIC DNA]</scope>
    <source>
        <strain evidence="2">45402</strain>
    </source>
</reference>
<dbReference type="HOGENOM" id="CLU_3024494_0_0_6"/>
<dbReference type="EMBL" id="CP006731">
    <property type="protein sequence ID" value="AHB68608.1"/>
    <property type="molecule type" value="Genomic_DNA"/>
</dbReference>
<protein>
    <submittedName>
        <fullName evidence="1">Uncharacterized protein</fullName>
    </submittedName>
</protein>
<gene>
    <name evidence="1" type="ORF">P262_00350</name>
</gene>
<sequence>MTIIIIIIRMCPAFFEKNLGIDPQEKTLDVEDYFIGRVSHAFSPFNRRPQGARHE</sequence>
<proteinExistence type="predicted"/>
<evidence type="ECO:0000313" key="1">
    <source>
        <dbReference type="EMBL" id="AHB68608.1"/>
    </source>
</evidence>
<name>V5TU28_9ENTR</name>
<dbReference type="KEGG" id="csi:P262_00350"/>
<evidence type="ECO:0000313" key="2">
    <source>
        <dbReference type="Proteomes" id="UP000018545"/>
    </source>
</evidence>
<organism evidence="1 2">
    <name type="scientific">Cronobacter malonaticus</name>
    <dbReference type="NCBI Taxonomy" id="413503"/>
    <lineage>
        <taxon>Bacteria</taxon>
        <taxon>Pseudomonadati</taxon>
        <taxon>Pseudomonadota</taxon>
        <taxon>Gammaproteobacteria</taxon>
        <taxon>Enterobacterales</taxon>
        <taxon>Enterobacteriaceae</taxon>
        <taxon>Cronobacter</taxon>
    </lineage>
</organism>
<dbReference type="Proteomes" id="UP000018545">
    <property type="component" value="Chromosome"/>
</dbReference>
<accession>V5TU28</accession>